<keyword evidence="3" id="KW-1003">Cell membrane</keyword>
<keyword evidence="2" id="KW-0813">Transport</keyword>
<evidence type="ECO:0000256" key="1">
    <source>
        <dbReference type="ARBA" id="ARBA00004651"/>
    </source>
</evidence>
<comment type="caution">
    <text evidence="10">The sequence shown here is derived from an EMBL/GenBank/DDBJ whole genome shotgun (WGS) entry which is preliminary data.</text>
</comment>
<keyword evidence="4 8" id="KW-0812">Transmembrane</keyword>
<protein>
    <submittedName>
        <fullName evidence="10">DMT family transporter</fullName>
    </submittedName>
</protein>
<sequence length="108" mass="11397">MAYLYLLAAIALEIAGTFCLKLSNGFANPVPTFLVFVFYGLMNVPFILALASLPLSVVYAIWSGVGLMAAAALGFAYFEEPITTARVVFLGITFTGVVGLAVSLQHSA</sequence>
<name>A0ABW3FD06_9HYPH</name>
<dbReference type="Pfam" id="PF00893">
    <property type="entry name" value="Multi_Drug_Res"/>
    <property type="match status" value="1"/>
</dbReference>
<evidence type="ECO:0000256" key="6">
    <source>
        <dbReference type="ARBA" id="ARBA00023136"/>
    </source>
</evidence>
<evidence type="ECO:0000256" key="8">
    <source>
        <dbReference type="RuleBase" id="RU003942"/>
    </source>
</evidence>
<evidence type="ECO:0000256" key="2">
    <source>
        <dbReference type="ARBA" id="ARBA00022448"/>
    </source>
</evidence>
<reference evidence="11" key="1">
    <citation type="journal article" date="2019" name="Int. J. Syst. Evol. Microbiol.">
        <title>The Global Catalogue of Microorganisms (GCM) 10K type strain sequencing project: providing services to taxonomists for standard genome sequencing and annotation.</title>
        <authorList>
            <consortium name="The Broad Institute Genomics Platform"/>
            <consortium name="The Broad Institute Genome Sequencing Center for Infectious Disease"/>
            <person name="Wu L."/>
            <person name="Ma J."/>
        </authorList>
    </citation>
    <scope>NUCLEOTIDE SEQUENCE [LARGE SCALE GENOMIC DNA]</scope>
    <source>
        <strain evidence="11">CCUG 60023</strain>
    </source>
</reference>
<evidence type="ECO:0000256" key="4">
    <source>
        <dbReference type="ARBA" id="ARBA00022692"/>
    </source>
</evidence>
<keyword evidence="11" id="KW-1185">Reference proteome</keyword>
<accession>A0ABW3FD06</accession>
<dbReference type="EMBL" id="JBHTJV010000005">
    <property type="protein sequence ID" value="MFD0916344.1"/>
    <property type="molecule type" value="Genomic_DNA"/>
</dbReference>
<evidence type="ECO:0000256" key="3">
    <source>
        <dbReference type="ARBA" id="ARBA00022475"/>
    </source>
</evidence>
<evidence type="ECO:0000256" key="7">
    <source>
        <dbReference type="ARBA" id="ARBA00038032"/>
    </source>
</evidence>
<evidence type="ECO:0000256" key="5">
    <source>
        <dbReference type="ARBA" id="ARBA00022989"/>
    </source>
</evidence>
<dbReference type="PANTHER" id="PTHR30561:SF1">
    <property type="entry name" value="MULTIDRUG TRANSPORTER EMRE"/>
    <property type="match status" value="1"/>
</dbReference>
<dbReference type="PANTHER" id="PTHR30561">
    <property type="entry name" value="SMR FAMILY PROTON-DEPENDENT DRUG EFFLUX TRANSPORTER SUGE"/>
    <property type="match status" value="1"/>
</dbReference>
<dbReference type="InterPro" id="IPR000390">
    <property type="entry name" value="Small_drug/metabolite_transptr"/>
</dbReference>
<evidence type="ECO:0000256" key="9">
    <source>
        <dbReference type="SAM" id="Phobius"/>
    </source>
</evidence>
<feature type="transmembrane region" description="Helical" evidence="9">
    <location>
        <begin position="29"/>
        <end position="50"/>
    </location>
</feature>
<dbReference type="Gene3D" id="1.10.3730.20">
    <property type="match status" value="1"/>
</dbReference>
<feature type="transmembrane region" description="Helical" evidence="9">
    <location>
        <begin position="84"/>
        <end position="104"/>
    </location>
</feature>
<feature type="transmembrane region" description="Helical" evidence="9">
    <location>
        <begin position="57"/>
        <end position="78"/>
    </location>
</feature>
<evidence type="ECO:0000313" key="11">
    <source>
        <dbReference type="Proteomes" id="UP001597101"/>
    </source>
</evidence>
<comment type="similarity">
    <text evidence="7 8">Belongs to the drug/metabolite transporter (DMT) superfamily. Small multidrug resistance (SMR) (TC 2.A.7.1) family.</text>
</comment>
<dbReference type="SUPFAM" id="SSF103481">
    <property type="entry name" value="Multidrug resistance efflux transporter EmrE"/>
    <property type="match status" value="1"/>
</dbReference>
<dbReference type="RefSeq" id="WP_377212201.1">
    <property type="nucleotide sequence ID" value="NZ_JBHTJV010000005.1"/>
</dbReference>
<dbReference type="InterPro" id="IPR045324">
    <property type="entry name" value="Small_multidrug_res"/>
</dbReference>
<proteinExistence type="inferred from homology"/>
<comment type="subcellular location">
    <subcellularLocation>
        <location evidence="1 8">Cell membrane</location>
        <topology evidence="1 8">Multi-pass membrane protein</topology>
    </subcellularLocation>
</comment>
<dbReference type="InterPro" id="IPR037185">
    <property type="entry name" value="EmrE-like"/>
</dbReference>
<gene>
    <name evidence="10" type="ORF">ACFQ14_08000</name>
</gene>
<dbReference type="Proteomes" id="UP001597101">
    <property type="component" value="Unassembled WGS sequence"/>
</dbReference>
<keyword evidence="5 9" id="KW-1133">Transmembrane helix</keyword>
<keyword evidence="6 9" id="KW-0472">Membrane</keyword>
<evidence type="ECO:0000313" key="10">
    <source>
        <dbReference type="EMBL" id="MFD0916344.1"/>
    </source>
</evidence>
<organism evidence="10 11">
    <name type="scientific">Pseudahrensia aquimaris</name>
    <dbReference type="NCBI Taxonomy" id="744461"/>
    <lineage>
        <taxon>Bacteria</taxon>
        <taxon>Pseudomonadati</taxon>
        <taxon>Pseudomonadota</taxon>
        <taxon>Alphaproteobacteria</taxon>
        <taxon>Hyphomicrobiales</taxon>
        <taxon>Ahrensiaceae</taxon>
        <taxon>Pseudahrensia</taxon>
    </lineage>
</organism>